<evidence type="ECO:0000313" key="11">
    <source>
        <dbReference type="Proteomes" id="UP000034166"/>
    </source>
</evidence>
<dbReference type="GO" id="GO:0004489">
    <property type="term" value="F:methylenetetrahydrofolate reductase [NAD(P)H] activity"/>
    <property type="evidence" value="ECO:0007669"/>
    <property type="project" value="InterPro"/>
</dbReference>
<keyword evidence="11" id="KW-1185">Reference proteome</keyword>
<dbReference type="Gene3D" id="3.20.20.220">
    <property type="match status" value="1"/>
</dbReference>
<proteinExistence type="predicted"/>
<dbReference type="Pfam" id="PF02219">
    <property type="entry name" value="MTHFR"/>
    <property type="match status" value="1"/>
</dbReference>
<keyword evidence="4" id="KW-0285">Flavoprotein</keyword>
<evidence type="ECO:0000256" key="8">
    <source>
        <dbReference type="PROSITE-ProRule" id="PRU00333"/>
    </source>
</evidence>
<dbReference type="RefSeq" id="WP_046523963.1">
    <property type="nucleotide sequence ID" value="NZ_LAYY01000011.1"/>
</dbReference>
<dbReference type="EMBL" id="LAYY01000011">
    <property type="protein sequence ID" value="KKK37841.1"/>
    <property type="molecule type" value="Genomic_DNA"/>
</dbReference>
<feature type="binding site" evidence="8">
    <location>
        <position position="266"/>
    </location>
    <ligand>
        <name>Zn(2+)</name>
        <dbReference type="ChEBI" id="CHEBI:29105"/>
    </ligand>
</feature>
<keyword evidence="3 8" id="KW-0489">Methyltransferase</keyword>
<dbReference type="GO" id="GO:0035999">
    <property type="term" value="P:tetrahydrofolate interconversion"/>
    <property type="evidence" value="ECO:0007669"/>
    <property type="project" value="UniProtKB-UniPathway"/>
</dbReference>
<dbReference type="Pfam" id="PF02574">
    <property type="entry name" value="S-methyl_trans"/>
    <property type="match status" value="1"/>
</dbReference>
<evidence type="ECO:0000259" key="9">
    <source>
        <dbReference type="PROSITE" id="PS50970"/>
    </source>
</evidence>
<accession>A0A0M2SVX5</accession>
<dbReference type="InterPro" id="IPR003726">
    <property type="entry name" value="HCY_dom"/>
</dbReference>
<dbReference type="PANTHER" id="PTHR11103:SF18">
    <property type="entry name" value="SLR1189 PROTEIN"/>
    <property type="match status" value="1"/>
</dbReference>
<evidence type="ECO:0000313" key="10">
    <source>
        <dbReference type="EMBL" id="KKK37841.1"/>
    </source>
</evidence>
<evidence type="ECO:0000256" key="1">
    <source>
        <dbReference type="ARBA" id="ARBA00001974"/>
    </source>
</evidence>
<dbReference type="OrthoDB" id="9803687at2"/>
<dbReference type="SUPFAM" id="SSF51730">
    <property type="entry name" value="FAD-linked oxidoreductase"/>
    <property type="match status" value="1"/>
</dbReference>
<dbReference type="SUPFAM" id="SSF82282">
    <property type="entry name" value="Homocysteine S-methyltransferase"/>
    <property type="match status" value="1"/>
</dbReference>
<reference evidence="10 11" key="1">
    <citation type="submission" date="2015-04" db="EMBL/GenBank/DDBJ databases">
        <title>Taxonomic description and genome sequence of Bacillus campisalis sp. nov., a novel member of the genus Bacillus isolated from solar saltern.</title>
        <authorList>
            <person name="Mathan Kumar R."/>
            <person name="Kaur G."/>
            <person name="Kumar A."/>
            <person name="Singh N.K."/>
            <person name="Kaur N."/>
            <person name="Kumar N."/>
            <person name="Mayilraj S."/>
        </authorList>
    </citation>
    <scope>NUCLEOTIDE SEQUENCE [LARGE SCALE GENOMIC DNA]</scope>
    <source>
        <strain evidence="10 11">SA2-6</strain>
    </source>
</reference>
<keyword evidence="8" id="KW-0862">Zinc</keyword>
<evidence type="ECO:0000256" key="4">
    <source>
        <dbReference type="ARBA" id="ARBA00022630"/>
    </source>
</evidence>
<evidence type="ECO:0000256" key="2">
    <source>
        <dbReference type="ARBA" id="ARBA00004777"/>
    </source>
</evidence>
<evidence type="ECO:0000256" key="7">
    <source>
        <dbReference type="ARBA" id="ARBA00023002"/>
    </source>
</evidence>
<dbReference type="GO" id="GO:0006555">
    <property type="term" value="P:methionine metabolic process"/>
    <property type="evidence" value="ECO:0007669"/>
    <property type="project" value="InterPro"/>
</dbReference>
<dbReference type="Gene3D" id="3.20.20.330">
    <property type="entry name" value="Homocysteine-binding-like domain"/>
    <property type="match status" value="1"/>
</dbReference>
<protein>
    <submittedName>
        <fullName evidence="10">Homocysteine methyltransferase</fullName>
        <ecNumber evidence="10">2.1.1.10</ecNumber>
    </submittedName>
</protein>
<feature type="binding site" evidence="8">
    <location>
        <position position="201"/>
    </location>
    <ligand>
        <name>Zn(2+)</name>
        <dbReference type="ChEBI" id="CHEBI:29105"/>
    </ligand>
</feature>
<dbReference type="GO" id="GO:0032259">
    <property type="term" value="P:methylation"/>
    <property type="evidence" value="ECO:0007669"/>
    <property type="project" value="UniProtKB-KW"/>
</dbReference>
<dbReference type="Proteomes" id="UP000034166">
    <property type="component" value="Unassembled WGS sequence"/>
</dbReference>
<dbReference type="PANTHER" id="PTHR11103">
    <property type="entry name" value="SLR1189 PROTEIN"/>
    <property type="match status" value="1"/>
</dbReference>
<dbReference type="AlphaFoldDB" id="A0A0M2SVX5"/>
<dbReference type="FunFam" id="3.20.20.220:FF:000007">
    <property type="entry name" value="Bifunctional homocysteine S-methyltransferase/methylenetetrahydrofolate reductase"/>
    <property type="match status" value="1"/>
</dbReference>
<dbReference type="InterPro" id="IPR029041">
    <property type="entry name" value="FAD-linked_oxidoreductase-like"/>
</dbReference>
<dbReference type="GO" id="GO:0008168">
    <property type="term" value="F:methyltransferase activity"/>
    <property type="evidence" value="ECO:0007669"/>
    <property type="project" value="UniProtKB-UniRule"/>
</dbReference>
<comment type="pathway">
    <text evidence="2">One-carbon metabolism; tetrahydrofolate interconversion.</text>
</comment>
<organism evidence="10 11">
    <name type="scientific">Mesobacillus campisalis</name>
    <dbReference type="NCBI Taxonomy" id="1408103"/>
    <lineage>
        <taxon>Bacteria</taxon>
        <taxon>Bacillati</taxon>
        <taxon>Bacillota</taxon>
        <taxon>Bacilli</taxon>
        <taxon>Bacillales</taxon>
        <taxon>Bacillaceae</taxon>
        <taxon>Mesobacillus</taxon>
    </lineage>
</organism>
<evidence type="ECO:0000256" key="6">
    <source>
        <dbReference type="ARBA" id="ARBA00022827"/>
    </source>
</evidence>
<evidence type="ECO:0000256" key="3">
    <source>
        <dbReference type="ARBA" id="ARBA00022603"/>
    </source>
</evidence>
<feature type="domain" description="Hcy-binding" evidence="9">
    <location>
        <begin position="1"/>
        <end position="281"/>
    </location>
</feature>
<keyword evidence="5 8" id="KW-0808">Transferase</keyword>
<keyword evidence="8" id="KW-0479">Metal-binding</keyword>
<dbReference type="CDD" id="cd00537">
    <property type="entry name" value="MTHFR"/>
    <property type="match status" value="1"/>
</dbReference>
<dbReference type="NCBIfam" id="NF006396">
    <property type="entry name" value="PRK08645.1"/>
    <property type="match status" value="1"/>
</dbReference>
<dbReference type="GO" id="GO:0046872">
    <property type="term" value="F:metal ion binding"/>
    <property type="evidence" value="ECO:0007669"/>
    <property type="project" value="UniProtKB-KW"/>
</dbReference>
<feature type="binding site" evidence="8">
    <location>
        <position position="267"/>
    </location>
    <ligand>
        <name>Zn(2+)</name>
        <dbReference type="ChEBI" id="CHEBI:29105"/>
    </ligand>
</feature>
<dbReference type="PATRIC" id="fig|1408103.3.peg.2642"/>
<dbReference type="InterPro" id="IPR036589">
    <property type="entry name" value="HCY_dom_sf"/>
</dbReference>
<keyword evidence="6" id="KW-0274">FAD</keyword>
<evidence type="ECO:0000256" key="5">
    <source>
        <dbReference type="ARBA" id="ARBA00022679"/>
    </source>
</evidence>
<comment type="caution">
    <text evidence="10">The sequence shown here is derived from an EMBL/GenBank/DDBJ whole genome shotgun (WGS) entry which is preliminary data.</text>
</comment>
<comment type="cofactor">
    <cofactor evidence="1">
        <name>FAD</name>
        <dbReference type="ChEBI" id="CHEBI:57692"/>
    </cofactor>
</comment>
<sequence>MSFLSKLQNGLLIGDGAMGTLLHSFGTDTCFEELNLSHGEDISRIHSAYIEAGADLIQTNTYAANYLKLQRYGLEEQVKEINSAGVKLARQAAGSEAYVLGTIGGSRGLRPSMLPMEEIKRSFREQLYCLLLEGVDGILLETYYDLDELETALAIARKETNLPIIAQLTLPELGMTQNRVPVNEAFHQLEELGADLVGLNCRLGPHHMIKSLEAAEIPKKAYLSAYPNAGLPSYTDGRFQFETNADYFRQCARDFREQGVRLLGGCCGTTPEHIKAFATELKGLSPVSEKTVVRKTEKILVEPSSLKRSELPLQEIVKKRPSVIVELDPPRKLDTTRFFDGAKALKAAGIDAVTLADNSLASPRISNSALGHMVKEHIGLRPLVHLTCRDRNIIGLQSHLMGLHTLGLHDILAITGDPAKVGDFPGASSVFDVSSFELIEMIKQFNQGLSPSGKDLGQKGAFSIAAAFNPNVRSLEKAVARMEKKIKCGADYFITQPVYSEKLLLEVYEQTKHLDAPVYIGLMPLTGSRNAEFLHNEVPGIKISQDILDSLAAIKHDPVQSKREGIAITKSLIEAAAELFNGIYLITPFMNYEMTVELAHFAHEYSEGLSRRKLHAKSFIN</sequence>
<dbReference type="UniPathway" id="UPA00193"/>
<dbReference type="InterPro" id="IPR003171">
    <property type="entry name" value="Mehydrof_redctse-like"/>
</dbReference>
<name>A0A0M2SVX5_9BACI</name>
<gene>
    <name evidence="10" type="ORF">WQ57_11740</name>
</gene>
<dbReference type="PROSITE" id="PS50970">
    <property type="entry name" value="HCY"/>
    <property type="match status" value="1"/>
</dbReference>
<comment type="cofactor">
    <cofactor evidence="8">
        <name>Zn(2+)</name>
        <dbReference type="ChEBI" id="CHEBI:29105"/>
    </cofactor>
</comment>
<dbReference type="EC" id="2.1.1.10" evidence="10"/>
<keyword evidence="7" id="KW-0560">Oxidoreductase</keyword>